<evidence type="ECO:0000313" key="3">
    <source>
        <dbReference type="Proteomes" id="UP000288805"/>
    </source>
</evidence>
<protein>
    <submittedName>
        <fullName evidence="2">Uncharacterized protein</fullName>
    </submittedName>
</protein>
<reference evidence="2 3" key="1">
    <citation type="journal article" date="2018" name="PLoS Genet.">
        <title>Population sequencing reveals clonal diversity and ancestral inbreeding in the grapevine cultivar Chardonnay.</title>
        <authorList>
            <person name="Roach M.J."/>
            <person name="Johnson D.L."/>
            <person name="Bohlmann J."/>
            <person name="van Vuuren H.J."/>
            <person name="Jones S.J."/>
            <person name="Pretorius I.S."/>
            <person name="Schmidt S.A."/>
            <person name="Borneman A.R."/>
        </authorList>
    </citation>
    <scope>NUCLEOTIDE SEQUENCE [LARGE SCALE GENOMIC DNA]</scope>
    <source>
        <strain evidence="3">cv. Chardonnay</strain>
        <tissue evidence="2">Leaf</tissue>
    </source>
</reference>
<dbReference type="EMBL" id="QGNW01001459">
    <property type="protein sequence ID" value="RVW40403.1"/>
    <property type="molecule type" value="Genomic_DNA"/>
</dbReference>
<evidence type="ECO:0000256" key="1">
    <source>
        <dbReference type="SAM" id="MobiDB-lite"/>
    </source>
</evidence>
<accession>A0A438DY30</accession>
<gene>
    <name evidence="2" type="ORF">CK203_090046</name>
</gene>
<comment type="caution">
    <text evidence="2">The sequence shown here is derived from an EMBL/GenBank/DDBJ whole genome shotgun (WGS) entry which is preliminary data.</text>
</comment>
<dbReference type="AlphaFoldDB" id="A0A438DY30"/>
<sequence>MGSSVRLLRSLVQSVGGGVSYSSGEVKDRKVVVDSDLPGIVYVRIVEEVARKGGRGRVVGKERRDGGMLSGKGSGPTVVARRQSTMQMGGGPNSAVEEGQLNGFPLGSKGPTKFSNGGSLKGGSPFFSKGKKAMVVASMGHKVLARSADEEGDVVIDPLRVILEDGSMRGCLLGLELGVEESAREALSIRKLEEAREVARLEEPFSKEDVFDALGGFNGDKPLRLDGHSMAFWQFSWEFVKEEVMGFFKEFHEHNCFVRSLNATFLVFILEKGKQKT</sequence>
<feature type="region of interest" description="Disordered" evidence="1">
    <location>
        <begin position="57"/>
        <end position="77"/>
    </location>
</feature>
<organism evidence="2 3">
    <name type="scientific">Vitis vinifera</name>
    <name type="common">Grape</name>
    <dbReference type="NCBI Taxonomy" id="29760"/>
    <lineage>
        <taxon>Eukaryota</taxon>
        <taxon>Viridiplantae</taxon>
        <taxon>Streptophyta</taxon>
        <taxon>Embryophyta</taxon>
        <taxon>Tracheophyta</taxon>
        <taxon>Spermatophyta</taxon>
        <taxon>Magnoliopsida</taxon>
        <taxon>eudicotyledons</taxon>
        <taxon>Gunneridae</taxon>
        <taxon>Pentapetalae</taxon>
        <taxon>rosids</taxon>
        <taxon>Vitales</taxon>
        <taxon>Vitaceae</taxon>
        <taxon>Viteae</taxon>
        <taxon>Vitis</taxon>
    </lineage>
</organism>
<evidence type="ECO:0000313" key="2">
    <source>
        <dbReference type="EMBL" id="RVW40403.1"/>
    </source>
</evidence>
<name>A0A438DY30_VITVI</name>
<dbReference type="Proteomes" id="UP000288805">
    <property type="component" value="Unassembled WGS sequence"/>
</dbReference>
<proteinExistence type="predicted"/>